<dbReference type="Pfam" id="PF17921">
    <property type="entry name" value="Integrase_H2C2"/>
    <property type="match status" value="1"/>
</dbReference>
<accession>A0A6L2KGC7</accession>
<dbReference type="Gene3D" id="3.30.70.270">
    <property type="match status" value="1"/>
</dbReference>
<dbReference type="Pfam" id="PF17919">
    <property type="entry name" value="RT_RNaseH_2"/>
    <property type="match status" value="1"/>
</dbReference>
<dbReference type="InterPro" id="IPR053134">
    <property type="entry name" value="RNA-dir_DNA_polymerase"/>
</dbReference>
<keyword evidence="3" id="KW-0808">Transferase</keyword>
<dbReference type="InterPro" id="IPR043502">
    <property type="entry name" value="DNA/RNA_pol_sf"/>
</dbReference>
<feature type="domain" description="Integrase zinc-binding" evidence="2">
    <location>
        <begin position="139"/>
        <end position="189"/>
    </location>
</feature>
<proteinExistence type="predicted"/>
<dbReference type="InterPro" id="IPR041588">
    <property type="entry name" value="Integrase_H2C2"/>
</dbReference>
<sequence>MPFGLNKAPAVFMDLMIRVCKPYLDKFIIIFIDGILIYSKIKEDHEGVEQKEAFQTLKDNLCNAQILSLPNGVKDFVVYCDASNQGLGCVLLQKGKSEAFKEENVPAKRLHELDQQMEKKDESLYFMDRMWVSLVGGTRTIIMNEAHKTRYYVHPRADKMYHDLRDMYWWLGIKKDIATYASKCLTYSKYLKGAIREWIATKRLDSSKLKNEHLSRLSLIDVKIDHDNTTDLDFLNRRKSSRILGN</sequence>
<keyword evidence="3" id="KW-0695">RNA-directed DNA polymerase</keyword>
<dbReference type="AlphaFoldDB" id="A0A6L2KGC7"/>
<feature type="domain" description="Reverse transcriptase/retrotransposon-derived protein RNase H-like" evidence="1">
    <location>
        <begin position="49"/>
        <end position="98"/>
    </location>
</feature>
<evidence type="ECO:0000313" key="3">
    <source>
        <dbReference type="EMBL" id="GEU48426.1"/>
    </source>
</evidence>
<dbReference type="PANTHER" id="PTHR24559:SF444">
    <property type="entry name" value="REVERSE TRANSCRIPTASE DOMAIN-CONTAINING PROTEIN"/>
    <property type="match status" value="1"/>
</dbReference>
<dbReference type="GO" id="GO:0003964">
    <property type="term" value="F:RNA-directed DNA polymerase activity"/>
    <property type="evidence" value="ECO:0007669"/>
    <property type="project" value="UniProtKB-KW"/>
</dbReference>
<dbReference type="PANTHER" id="PTHR24559">
    <property type="entry name" value="TRANSPOSON TY3-I GAG-POL POLYPROTEIN"/>
    <property type="match status" value="1"/>
</dbReference>
<dbReference type="InterPro" id="IPR043128">
    <property type="entry name" value="Rev_trsase/Diguanyl_cyclase"/>
</dbReference>
<dbReference type="EMBL" id="BKCJ010002419">
    <property type="protein sequence ID" value="GEU48426.1"/>
    <property type="molecule type" value="Genomic_DNA"/>
</dbReference>
<comment type="caution">
    <text evidence="3">The sequence shown here is derived from an EMBL/GenBank/DDBJ whole genome shotgun (WGS) entry which is preliminary data.</text>
</comment>
<keyword evidence="3" id="KW-0548">Nucleotidyltransferase</keyword>
<dbReference type="InterPro" id="IPR041577">
    <property type="entry name" value="RT_RNaseH_2"/>
</dbReference>
<protein>
    <submittedName>
        <fullName evidence="3">Putative reverse transcriptase domain-containing protein</fullName>
    </submittedName>
</protein>
<name>A0A6L2KGC7_TANCI</name>
<evidence type="ECO:0000259" key="1">
    <source>
        <dbReference type="Pfam" id="PF17919"/>
    </source>
</evidence>
<evidence type="ECO:0000259" key="2">
    <source>
        <dbReference type="Pfam" id="PF17921"/>
    </source>
</evidence>
<dbReference type="Gene3D" id="1.10.340.70">
    <property type="match status" value="1"/>
</dbReference>
<dbReference type="SUPFAM" id="SSF56672">
    <property type="entry name" value="DNA/RNA polymerases"/>
    <property type="match status" value="1"/>
</dbReference>
<gene>
    <name evidence="3" type="ORF">Tci_020404</name>
</gene>
<organism evidence="3">
    <name type="scientific">Tanacetum cinerariifolium</name>
    <name type="common">Dalmatian daisy</name>
    <name type="synonym">Chrysanthemum cinerariifolium</name>
    <dbReference type="NCBI Taxonomy" id="118510"/>
    <lineage>
        <taxon>Eukaryota</taxon>
        <taxon>Viridiplantae</taxon>
        <taxon>Streptophyta</taxon>
        <taxon>Embryophyta</taxon>
        <taxon>Tracheophyta</taxon>
        <taxon>Spermatophyta</taxon>
        <taxon>Magnoliopsida</taxon>
        <taxon>eudicotyledons</taxon>
        <taxon>Gunneridae</taxon>
        <taxon>Pentapetalae</taxon>
        <taxon>asterids</taxon>
        <taxon>campanulids</taxon>
        <taxon>Asterales</taxon>
        <taxon>Asteraceae</taxon>
        <taxon>Asteroideae</taxon>
        <taxon>Anthemideae</taxon>
        <taxon>Anthemidinae</taxon>
        <taxon>Tanacetum</taxon>
    </lineage>
</organism>
<reference evidence="3" key="1">
    <citation type="journal article" date="2019" name="Sci. Rep.">
        <title>Draft genome of Tanacetum cinerariifolium, the natural source of mosquito coil.</title>
        <authorList>
            <person name="Yamashiro T."/>
            <person name="Shiraishi A."/>
            <person name="Satake H."/>
            <person name="Nakayama K."/>
        </authorList>
    </citation>
    <scope>NUCLEOTIDE SEQUENCE</scope>
</reference>